<dbReference type="Pfam" id="PF11419">
    <property type="entry name" value="DUF3194"/>
    <property type="match status" value="1"/>
</dbReference>
<dbReference type="SMR" id="A0A5C0XNB7"/>
<dbReference type="GeneID" id="41712151"/>
<dbReference type="EMBL" id="CP023154">
    <property type="protein sequence ID" value="QEK78071.1"/>
    <property type="molecule type" value="Genomic_DNA"/>
</dbReference>
<proteinExistence type="inferred from homology"/>
<dbReference type="AlphaFoldDB" id="A0A5C0XNB7"/>
<reference evidence="2 3" key="1">
    <citation type="submission" date="2017-08" db="EMBL/GenBank/DDBJ databases">
        <title>Resequencing and Reannotation of the genome of Pyrococcus furiosus type strain DSM3638.</title>
        <authorList>
            <person name="Reichelt R.M."/>
            <person name="Bunk B."/>
        </authorList>
    </citation>
    <scope>NUCLEOTIDE SEQUENCE [LARGE SCALE GENOMIC DNA]</scope>
    <source>
        <strain evidence="2 3">DSM 3638</strain>
    </source>
</reference>
<organism evidence="2 3">
    <name type="scientific">Pyrococcus furiosus (strain ATCC 43587 / DSM 3638 / JCM 8422 / Vc1)</name>
    <dbReference type="NCBI Taxonomy" id="186497"/>
    <lineage>
        <taxon>Archaea</taxon>
        <taxon>Methanobacteriati</taxon>
        <taxon>Methanobacteriota</taxon>
        <taxon>Thermococci</taxon>
        <taxon>Thermococcales</taxon>
        <taxon>Thermococcaceae</taxon>
        <taxon>Pyrococcus</taxon>
    </lineage>
</organism>
<name>A0A5C0XNB7_PYRFU</name>
<evidence type="ECO:0000313" key="2">
    <source>
        <dbReference type="EMBL" id="QEK78071.1"/>
    </source>
</evidence>
<dbReference type="GeneID" id="13302158"/>
<evidence type="ECO:0008006" key="4">
    <source>
        <dbReference type="Google" id="ProtNLM"/>
    </source>
</evidence>
<evidence type="ECO:0000256" key="1">
    <source>
        <dbReference type="ARBA" id="ARBA00008515"/>
    </source>
</evidence>
<dbReference type="Gene3D" id="3.30.300.100">
    <property type="entry name" value="MTH677-like"/>
    <property type="match status" value="1"/>
</dbReference>
<dbReference type="OrthoDB" id="85298at2157"/>
<gene>
    <name evidence="2" type="ORF">PFDSM3638_01740</name>
</gene>
<sequence length="111" mass="12838">MKKVIHIGLPELSEEELIRVGEIGQKIIINYIFDHLAKSEVRDLEVTARINRGETLDLELEVYVEVPIFVKVDVESLIEEALDKAYEAIEDYLRRISNERGEKAQRTSEEP</sequence>
<dbReference type="InterPro" id="IPR035954">
    <property type="entry name" value="MTH677-like_sf"/>
</dbReference>
<comment type="similarity">
    <text evidence="1">Belongs to the UPF0440 family.</text>
</comment>
<dbReference type="InterPro" id="IPR024502">
    <property type="entry name" value="DUF3194"/>
</dbReference>
<dbReference type="Proteomes" id="UP000324354">
    <property type="component" value="Chromosome"/>
</dbReference>
<evidence type="ECO:0000313" key="3">
    <source>
        <dbReference type="Proteomes" id="UP000324354"/>
    </source>
</evidence>
<accession>A0A5C0XNB7</accession>
<dbReference type="KEGG" id="pfu:PF0383"/>
<protein>
    <recommendedName>
        <fullName evidence="4">DUF3194 domain-containing protein</fullName>
    </recommendedName>
</protein>
<dbReference type="RefSeq" id="WP_011011497.1">
    <property type="nucleotide sequence ID" value="NC_003413.1"/>
</dbReference>